<reference evidence="3 4" key="1">
    <citation type="submission" date="2021-02" db="EMBL/GenBank/DDBJ databases">
        <title>Leishmania (Mundinia) enrietti genome sequencing and assembly.</title>
        <authorList>
            <person name="Almutairi H."/>
            <person name="Gatherer D."/>
        </authorList>
    </citation>
    <scope>NUCLEOTIDE SEQUENCE [LARGE SCALE GENOMIC DNA]</scope>
    <source>
        <strain evidence="3">CUR178</strain>
    </source>
</reference>
<feature type="region of interest" description="Disordered" evidence="2">
    <location>
        <begin position="14"/>
        <end position="41"/>
    </location>
</feature>
<dbReference type="KEGG" id="lenr:94171058"/>
<evidence type="ECO:0000313" key="3">
    <source>
        <dbReference type="EMBL" id="KAG5476648.1"/>
    </source>
</evidence>
<evidence type="ECO:0000313" key="4">
    <source>
        <dbReference type="Proteomes" id="UP000674179"/>
    </source>
</evidence>
<dbReference type="PANTHER" id="PTHR45982:SF1">
    <property type="entry name" value="REGULATOR OF CHROMOSOME CONDENSATION"/>
    <property type="match status" value="1"/>
</dbReference>
<dbReference type="EMBL" id="JAFHKP010000026">
    <property type="protein sequence ID" value="KAG5476648.1"/>
    <property type="molecule type" value="Genomic_DNA"/>
</dbReference>
<dbReference type="Proteomes" id="UP000674179">
    <property type="component" value="Chromosome 26"/>
</dbReference>
<dbReference type="AlphaFoldDB" id="A0A836KSI7"/>
<dbReference type="Gene3D" id="2.130.10.30">
    <property type="entry name" value="Regulator of chromosome condensation 1/beta-lactamase-inhibitor protein II"/>
    <property type="match status" value="1"/>
</dbReference>
<dbReference type="InterPro" id="IPR000408">
    <property type="entry name" value="Reg_chr_condens"/>
</dbReference>
<dbReference type="SUPFAM" id="SSF50985">
    <property type="entry name" value="RCC1/BLIP-II"/>
    <property type="match status" value="1"/>
</dbReference>
<dbReference type="InterPro" id="IPR051553">
    <property type="entry name" value="Ran_GTPase-activating"/>
</dbReference>
<feature type="repeat" description="RCC1" evidence="1">
    <location>
        <begin position="97"/>
        <end position="154"/>
    </location>
</feature>
<protein>
    <submittedName>
        <fullName evidence="3">Uncharacterized protein</fullName>
    </submittedName>
</protein>
<name>A0A836KSI7_LEIEN</name>
<dbReference type="OrthoDB" id="10256179at2759"/>
<gene>
    <name evidence="3" type="ORF">CUR178_03821</name>
</gene>
<sequence>MAVSKVPLVRESSATDCLSATRPRERSKADQFRTSPSTGLLRATSSASAEALEASAASVGGASAAGYVYLPLPVRTPARVAQVACGLAVTYVVTVDGVLYSCGRADNGQLGIGERGARFSTAGVSKLQRVLLKDNESVTRVTAGKACAAALPADKALYCWGHNVYGQCLKMPNASRVLTPVRLRVGDYKVLDVFFGQFFGVLLFDDGGMGTWGIASMLGRKMIDERLEPSLAPDQCKCAR</sequence>
<accession>A0A836KSI7</accession>
<feature type="compositionally biased region" description="Basic and acidic residues" evidence="2">
    <location>
        <begin position="22"/>
        <end position="31"/>
    </location>
</feature>
<comment type="caution">
    <text evidence="3">The sequence shown here is derived from an EMBL/GenBank/DDBJ whole genome shotgun (WGS) entry which is preliminary data.</text>
</comment>
<evidence type="ECO:0000256" key="1">
    <source>
        <dbReference type="PROSITE-ProRule" id="PRU00235"/>
    </source>
</evidence>
<proteinExistence type="predicted"/>
<evidence type="ECO:0000256" key="2">
    <source>
        <dbReference type="SAM" id="MobiDB-lite"/>
    </source>
</evidence>
<dbReference type="PROSITE" id="PS50012">
    <property type="entry name" value="RCC1_3"/>
    <property type="match status" value="1"/>
</dbReference>
<dbReference type="RefSeq" id="XP_067692114.1">
    <property type="nucleotide sequence ID" value="XM_067835548.1"/>
</dbReference>
<organism evidence="3 4">
    <name type="scientific">Leishmania enriettii</name>
    <dbReference type="NCBI Taxonomy" id="5663"/>
    <lineage>
        <taxon>Eukaryota</taxon>
        <taxon>Discoba</taxon>
        <taxon>Euglenozoa</taxon>
        <taxon>Kinetoplastea</taxon>
        <taxon>Metakinetoplastina</taxon>
        <taxon>Trypanosomatida</taxon>
        <taxon>Trypanosomatidae</taxon>
        <taxon>Leishmaniinae</taxon>
        <taxon>Leishmania</taxon>
    </lineage>
</organism>
<dbReference type="PANTHER" id="PTHR45982">
    <property type="entry name" value="REGULATOR OF CHROMOSOME CONDENSATION"/>
    <property type="match status" value="1"/>
</dbReference>
<dbReference type="InterPro" id="IPR009091">
    <property type="entry name" value="RCC1/BLIP-II"/>
</dbReference>
<keyword evidence="4" id="KW-1185">Reference proteome</keyword>
<dbReference type="GeneID" id="94171058"/>